<protein>
    <submittedName>
        <fullName evidence="1">Uncharacterized protein</fullName>
    </submittedName>
</protein>
<evidence type="ECO:0000313" key="2">
    <source>
        <dbReference type="Proteomes" id="UP001642260"/>
    </source>
</evidence>
<comment type="caution">
    <text evidence="1">The sequence shown here is derived from an EMBL/GenBank/DDBJ whole genome shotgun (WGS) entry which is preliminary data.</text>
</comment>
<name>A0ABC8JDM8_ERUVS</name>
<dbReference type="AlphaFoldDB" id="A0ABC8JDM8"/>
<reference evidence="1 2" key="1">
    <citation type="submission" date="2022-03" db="EMBL/GenBank/DDBJ databases">
        <authorList>
            <person name="Macdonald S."/>
            <person name="Ahmed S."/>
            <person name="Newling K."/>
        </authorList>
    </citation>
    <scope>NUCLEOTIDE SEQUENCE [LARGE SCALE GENOMIC DNA]</scope>
</reference>
<accession>A0ABC8JDM8</accession>
<evidence type="ECO:0000313" key="1">
    <source>
        <dbReference type="EMBL" id="CAH8323439.1"/>
    </source>
</evidence>
<gene>
    <name evidence="1" type="ORF">ERUC_LOCUS9888</name>
</gene>
<proteinExistence type="predicted"/>
<organism evidence="1 2">
    <name type="scientific">Eruca vesicaria subsp. sativa</name>
    <name type="common">Garden rocket</name>
    <name type="synonym">Eruca sativa</name>
    <dbReference type="NCBI Taxonomy" id="29727"/>
    <lineage>
        <taxon>Eukaryota</taxon>
        <taxon>Viridiplantae</taxon>
        <taxon>Streptophyta</taxon>
        <taxon>Embryophyta</taxon>
        <taxon>Tracheophyta</taxon>
        <taxon>Spermatophyta</taxon>
        <taxon>Magnoliopsida</taxon>
        <taxon>eudicotyledons</taxon>
        <taxon>Gunneridae</taxon>
        <taxon>Pentapetalae</taxon>
        <taxon>rosids</taxon>
        <taxon>malvids</taxon>
        <taxon>Brassicales</taxon>
        <taxon>Brassicaceae</taxon>
        <taxon>Brassiceae</taxon>
        <taxon>Eruca</taxon>
    </lineage>
</organism>
<sequence>MTRNNSKHPRETEIVQRPQKPQISLNYNYNNNRVVHDEAPKHNLVSTGLRLSYSYGNDERNSSVNSANGSITTPMFQSLGDSIRLDFNRQKNELDQYIKFRDVWKKLQEKDQEIQNMNKKNRELAEKIK</sequence>
<dbReference type="Proteomes" id="UP001642260">
    <property type="component" value="Unassembled WGS sequence"/>
</dbReference>
<keyword evidence="2" id="KW-1185">Reference proteome</keyword>
<dbReference type="EMBL" id="CAKOAT010098600">
    <property type="protein sequence ID" value="CAH8323439.1"/>
    <property type="molecule type" value="Genomic_DNA"/>
</dbReference>